<keyword evidence="3" id="KW-0813">Transport</keyword>
<keyword evidence="6 9" id="KW-0067">ATP-binding</keyword>
<sequence>MADLRSRSPVLAAGAAPASAPAADPRETILSVEGLAIDIAGRNGPARIVDGISFDLRRGETLGVVGESGCGKSLSMLSLVGLLPNKIRVTGGTATFDGRDLLSMSTKELRKLRGGEIGFVFQDPMTSLNPVMRIGDQLAEPLIYHRGLSRAQARARAGELMRLVGIPGGETRLDNYPHELSGGMRQRVMIAMGLACEPSVLIADEPTTALDVTIQAQIVELVTSLRARLGMSVVWITHDLALIAGLADRLIVLYAGTIVEDAPVDDLYARPTHPYTRGLLGSIPRLAGDGTSAARLPSIGGTPPEPGRRPPGCPFAPRCHQRMPVCESRVPQLEPVSGGNPAHKVACFAARDIREAAQ</sequence>
<dbReference type="GO" id="GO:0005886">
    <property type="term" value="C:plasma membrane"/>
    <property type="evidence" value="ECO:0007669"/>
    <property type="project" value="UniProtKB-SubCell"/>
</dbReference>
<dbReference type="InterPro" id="IPR017871">
    <property type="entry name" value="ABC_transporter-like_CS"/>
</dbReference>
<accession>A0A1E3H3Y7</accession>
<dbReference type="InterPro" id="IPR050388">
    <property type="entry name" value="ABC_Ni/Peptide_Import"/>
</dbReference>
<gene>
    <name evidence="9" type="primary">oppD_1</name>
    <name evidence="9" type="ORF">A6302_01654</name>
</gene>
<name>A0A1E3H3Y7_9HYPH</name>
<evidence type="ECO:0000256" key="1">
    <source>
        <dbReference type="ARBA" id="ARBA00004417"/>
    </source>
</evidence>
<dbReference type="PROSITE" id="PS00211">
    <property type="entry name" value="ABC_TRANSPORTER_1"/>
    <property type="match status" value="1"/>
</dbReference>
<dbReference type="RefSeq" id="WP_083255597.1">
    <property type="nucleotide sequence ID" value="NZ_MCRJ01000032.1"/>
</dbReference>
<evidence type="ECO:0000256" key="7">
    <source>
        <dbReference type="ARBA" id="ARBA00023136"/>
    </source>
</evidence>
<dbReference type="GO" id="GO:0016887">
    <property type="term" value="F:ATP hydrolysis activity"/>
    <property type="evidence" value="ECO:0007669"/>
    <property type="project" value="InterPro"/>
</dbReference>
<dbReference type="InterPro" id="IPR027417">
    <property type="entry name" value="P-loop_NTPase"/>
</dbReference>
<comment type="similarity">
    <text evidence="2">Belongs to the ABC transporter superfamily.</text>
</comment>
<dbReference type="InterPro" id="IPR003439">
    <property type="entry name" value="ABC_transporter-like_ATP-bd"/>
</dbReference>
<dbReference type="AlphaFoldDB" id="A0A1E3H3Y7"/>
<reference evidence="9 10" key="1">
    <citation type="submission" date="2016-07" db="EMBL/GenBank/DDBJ databases">
        <title>Draft Genome Sequence of Methylobrevis pamukkalensis PK2.</title>
        <authorList>
            <person name="Vasilenko O.V."/>
            <person name="Doronina N.V."/>
            <person name="Shmareva M.N."/>
            <person name="Tarlachkov S.V."/>
            <person name="Mustakhimov I."/>
            <person name="Trotsenko Y.A."/>
        </authorList>
    </citation>
    <scope>NUCLEOTIDE SEQUENCE [LARGE SCALE GENOMIC DNA]</scope>
    <source>
        <strain evidence="9 10">PK2</strain>
    </source>
</reference>
<dbReference type="FunFam" id="3.40.50.300:FF:000016">
    <property type="entry name" value="Oligopeptide ABC transporter ATP-binding component"/>
    <property type="match status" value="1"/>
</dbReference>
<dbReference type="Gene3D" id="3.40.50.300">
    <property type="entry name" value="P-loop containing nucleotide triphosphate hydrolases"/>
    <property type="match status" value="1"/>
</dbReference>
<dbReference type="InterPro" id="IPR013563">
    <property type="entry name" value="Oligopep_ABC_C"/>
</dbReference>
<dbReference type="PATRIC" id="fig|1439726.3.peg.1746"/>
<dbReference type="GO" id="GO:0015833">
    <property type="term" value="P:peptide transport"/>
    <property type="evidence" value="ECO:0007669"/>
    <property type="project" value="InterPro"/>
</dbReference>
<dbReference type="PANTHER" id="PTHR43297:SF2">
    <property type="entry name" value="DIPEPTIDE TRANSPORT ATP-BINDING PROTEIN DPPD"/>
    <property type="match status" value="1"/>
</dbReference>
<dbReference type="Proteomes" id="UP000094622">
    <property type="component" value="Unassembled WGS sequence"/>
</dbReference>
<evidence type="ECO:0000256" key="2">
    <source>
        <dbReference type="ARBA" id="ARBA00005417"/>
    </source>
</evidence>
<evidence type="ECO:0000259" key="8">
    <source>
        <dbReference type="PROSITE" id="PS50893"/>
    </source>
</evidence>
<dbReference type="GO" id="GO:0005524">
    <property type="term" value="F:ATP binding"/>
    <property type="evidence" value="ECO:0007669"/>
    <property type="project" value="UniProtKB-KW"/>
</dbReference>
<evidence type="ECO:0000256" key="6">
    <source>
        <dbReference type="ARBA" id="ARBA00022840"/>
    </source>
</evidence>
<comment type="subcellular location">
    <subcellularLocation>
        <location evidence="1">Cell inner membrane</location>
        <topology evidence="1">Peripheral membrane protein</topology>
    </subcellularLocation>
</comment>
<dbReference type="InterPro" id="IPR003593">
    <property type="entry name" value="AAA+_ATPase"/>
</dbReference>
<keyword evidence="10" id="KW-1185">Reference proteome</keyword>
<dbReference type="SMART" id="SM00382">
    <property type="entry name" value="AAA"/>
    <property type="match status" value="1"/>
</dbReference>
<feature type="domain" description="ABC transporter" evidence="8">
    <location>
        <begin position="30"/>
        <end position="280"/>
    </location>
</feature>
<dbReference type="OrthoDB" id="9815712at2"/>
<keyword evidence="5" id="KW-0547">Nucleotide-binding</keyword>
<evidence type="ECO:0000256" key="5">
    <source>
        <dbReference type="ARBA" id="ARBA00022741"/>
    </source>
</evidence>
<organism evidence="9 10">
    <name type="scientific">Methylobrevis pamukkalensis</name>
    <dbReference type="NCBI Taxonomy" id="1439726"/>
    <lineage>
        <taxon>Bacteria</taxon>
        <taxon>Pseudomonadati</taxon>
        <taxon>Pseudomonadota</taxon>
        <taxon>Alphaproteobacteria</taxon>
        <taxon>Hyphomicrobiales</taxon>
        <taxon>Pleomorphomonadaceae</taxon>
        <taxon>Methylobrevis</taxon>
    </lineage>
</organism>
<evidence type="ECO:0000313" key="10">
    <source>
        <dbReference type="Proteomes" id="UP000094622"/>
    </source>
</evidence>
<keyword evidence="4" id="KW-1003">Cell membrane</keyword>
<dbReference type="Pfam" id="PF00005">
    <property type="entry name" value="ABC_tran"/>
    <property type="match status" value="1"/>
</dbReference>
<dbReference type="CDD" id="cd03257">
    <property type="entry name" value="ABC_NikE_OppD_transporters"/>
    <property type="match status" value="1"/>
</dbReference>
<dbReference type="PROSITE" id="PS50893">
    <property type="entry name" value="ABC_TRANSPORTER_2"/>
    <property type="match status" value="1"/>
</dbReference>
<proteinExistence type="inferred from homology"/>
<evidence type="ECO:0000313" key="9">
    <source>
        <dbReference type="EMBL" id="ODN71020.1"/>
    </source>
</evidence>
<comment type="caution">
    <text evidence="9">The sequence shown here is derived from an EMBL/GenBank/DDBJ whole genome shotgun (WGS) entry which is preliminary data.</text>
</comment>
<protein>
    <submittedName>
        <fullName evidence="9">Oligopeptide transport ATP-binding protein OppD</fullName>
    </submittedName>
</protein>
<dbReference type="EMBL" id="MCRJ01000032">
    <property type="protein sequence ID" value="ODN71020.1"/>
    <property type="molecule type" value="Genomic_DNA"/>
</dbReference>
<evidence type="ECO:0000256" key="4">
    <source>
        <dbReference type="ARBA" id="ARBA00022475"/>
    </source>
</evidence>
<evidence type="ECO:0000256" key="3">
    <source>
        <dbReference type="ARBA" id="ARBA00022448"/>
    </source>
</evidence>
<dbReference type="NCBIfam" id="TIGR01727">
    <property type="entry name" value="oligo_HPY"/>
    <property type="match status" value="1"/>
</dbReference>
<dbReference type="Pfam" id="PF08352">
    <property type="entry name" value="oligo_HPY"/>
    <property type="match status" value="1"/>
</dbReference>
<dbReference type="PANTHER" id="PTHR43297">
    <property type="entry name" value="OLIGOPEPTIDE TRANSPORT ATP-BINDING PROTEIN APPD"/>
    <property type="match status" value="1"/>
</dbReference>
<dbReference type="GO" id="GO:0055085">
    <property type="term" value="P:transmembrane transport"/>
    <property type="evidence" value="ECO:0007669"/>
    <property type="project" value="UniProtKB-ARBA"/>
</dbReference>
<dbReference type="SUPFAM" id="SSF52540">
    <property type="entry name" value="P-loop containing nucleoside triphosphate hydrolases"/>
    <property type="match status" value="1"/>
</dbReference>
<keyword evidence="7" id="KW-0472">Membrane</keyword>